<dbReference type="EMBL" id="WPHR01000048">
    <property type="protein sequence ID" value="MUZ76094.1"/>
    <property type="molecule type" value="Genomic_DNA"/>
</dbReference>
<evidence type="ECO:0000313" key="3">
    <source>
        <dbReference type="Proteomes" id="UP000477951"/>
    </source>
</evidence>
<reference evidence="2 3" key="1">
    <citation type="submission" date="2019-12" db="EMBL/GenBank/DDBJ databases">
        <title>Whole-genome sequencing of Allorhizobium vitis.</title>
        <authorList>
            <person name="Gan H.M."/>
            <person name="Szegedi E."/>
            <person name="Burr T."/>
            <person name="Savka M.A."/>
        </authorList>
    </citation>
    <scope>NUCLEOTIDE SEQUENCE [LARGE SCALE GENOMIC DNA]</scope>
    <source>
        <strain evidence="2 3">CG516</strain>
    </source>
</reference>
<protein>
    <submittedName>
        <fullName evidence="2">Helix-turn-helix domain-containing protein</fullName>
    </submittedName>
</protein>
<comment type="caution">
    <text evidence="2">The sequence shown here is derived from an EMBL/GenBank/DDBJ whole genome shotgun (WGS) entry which is preliminary data.</text>
</comment>
<evidence type="ECO:0000313" key="2">
    <source>
        <dbReference type="EMBL" id="MUZ76094.1"/>
    </source>
</evidence>
<dbReference type="GO" id="GO:0003677">
    <property type="term" value="F:DNA binding"/>
    <property type="evidence" value="ECO:0007669"/>
    <property type="project" value="InterPro"/>
</dbReference>
<dbReference type="SMART" id="SM00530">
    <property type="entry name" value="HTH_XRE"/>
    <property type="match status" value="1"/>
</dbReference>
<accession>A0A6L6VK56</accession>
<gene>
    <name evidence="2" type="ORF">GOZ90_25970</name>
</gene>
<dbReference type="Proteomes" id="UP000477951">
    <property type="component" value="Unassembled WGS sequence"/>
</dbReference>
<name>A0A6L6VK56_AGRVI</name>
<dbReference type="Pfam" id="PF01381">
    <property type="entry name" value="HTH_3"/>
    <property type="match status" value="1"/>
</dbReference>
<dbReference type="CDD" id="cd00093">
    <property type="entry name" value="HTH_XRE"/>
    <property type="match status" value="1"/>
</dbReference>
<sequence length="166" mass="18537">MELVTDTSATRLTDDMANYAEKEGLIAVTDQEVETTIYRRPGFEGVLPLADFEDRIGAWLKSVRASTNLSQEEFGQFLGLTKIAYGRYERGKAKLTLSRYIVICEILGLNPIDGFYNVAPHLFGTTSEIAEQRRNVQSKIATMNDDMLSVLHQMLTNIEALKAAAK</sequence>
<feature type="domain" description="HTH cro/C1-type" evidence="1">
    <location>
        <begin position="60"/>
        <end position="115"/>
    </location>
</feature>
<dbReference type="PROSITE" id="PS50943">
    <property type="entry name" value="HTH_CROC1"/>
    <property type="match status" value="1"/>
</dbReference>
<organism evidence="2 3">
    <name type="scientific">Agrobacterium vitis</name>
    <name type="common">Rhizobium vitis</name>
    <dbReference type="NCBI Taxonomy" id="373"/>
    <lineage>
        <taxon>Bacteria</taxon>
        <taxon>Pseudomonadati</taxon>
        <taxon>Pseudomonadota</taxon>
        <taxon>Alphaproteobacteria</taxon>
        <taxon>Hyphomicrobiales</taxon>
        <taxon>Rhizobiaceae</taxon>
        <taxon>Rhizobium/Agrobacterium group</taxon>
        <taxon>Agrobacterium</taxon>
    </lineage>
</organism>
<proteinExistence type="predicted"/>
<dbReference type="Gene3D" id="1.10.260.40">
    <property type="entry name" value="lambda repressor-like DNA-binding domains"/>
    <property type="match status" value="1"/>
</dbReference>
<dbReference type="InterPro" id="IPR001387">
    <property type="entry name" value="Cro/C1-type_HTH"/>
</dbReference>
<evidence type="ECO:0000259" key="1">
    <source>
        <dbReference type="PROSITE" id="PS50943"/>
    </source>
</evidence>
<dbReference type="InterPro" id="IPR010982">
    <property type="entry name" value="Lambda_DNA-bd_dom_sf"/>
</dbReference>
<dbReference type="RefSeq" id="WP_156616565.1">
    <property type="nucleotide sequence ID" value="NZ_WPHR01000048.1"/>
</dbReference>
<dbReference type="AlphaFoldDB" id="A0A6L6VK56"/>
<dbReference type="SUPFAM" id="SSF47413">
    <property type="entry name" value="lambda repressor-like DNA-binding domains"/>
    <property type="match status" value="1"/>
</dbReference>